<dbReference type="RefSeq" id="WP_043577031.1">
    <property type="nucleotide sequence ID" value="NZ_CP022752.1"/>
</dbReference>
<evidence type="ECO:0000313" key="1">
    <source>
        <dbReference type="EMBL" id="ASU77810.1"/>
    </source>
</evidence>
<dbReference type="Pfam" id="PF06821">
    <property type="entry name" value="Ser_hydrolase"/>
    <property type="match status" value="1"/>
</dbReference>
<dbReference type="Proteomes" id="UP000029737">
    <property type="component" value="Unassembled WGS sequence"/>
</dbReference>
<dbReference type="InterPro" id="IPR010662">
    <property type="entry name" value="RBBP9/YdeN"/>
</dbReference>
<name>A0A099D2N9_9ACTN</name>
<reference evidence="1 4" key="2">
    <citation type="submission" date="2017-08" db="EMBL/GenBank/DDBJ databases">
        <title>The complete genome sequence of moderately halophilic actinomycete Actinopolyspora erythraea YIM 90600, the producer of novel erythromycin, novel actinopolysporins A-C and tubercidin.</title>
        <authorList>
            <person name="Yin M."/>
            <person name="Tang S."/>
        </authorList>
    </citation>
    <scope>NUCLEOTIDE SEQUENCE [LARGE SCALE GENOMIC DNA]</scope>
    <source>
        <strain evidence="1 4">YIM 90600</strain>
    </source>
</reference>
<accession>A0A099D2N9</accession>
<sequence length="180" mass="19493">MSFPATPVFLAGFGNSEPEHWQSRWYARAGNGVWVAHESWTNPVRDDWVADLEAALGSVAGPKLLVAHSLGCTLVAEWTAEHRDPDITGAFLVAPPDVHGENFPAEAVGFDGSEDVRLPFPALLVASEDDPYSSLERSGELAERWGARLANVGRRGHINTASGLGDWAEGRSLLDESFTR</sequence>
<dbReference type="Gene3D" id="3.40.50.1820">
    <property type="entry name" value="alpha/beta hydrolase"/>
    <property type="match status" value="1"/>
</dbReference>
<reference evidence="2 3" key="1">
    <citation type="journal article" date="2014" name="PLoS ONE">
        <title>Identification and Characterization of a New Erythromycin Biosynthetic Gene Cluster in Actinopolyspora erythraea YIM90600, a Novel Erythronolide-Producing Halophilic Actinomycete Isolated from Salt Field.</title>
        <authorList>
            <person name="Chen D."/>
            <person name="Feng J."/>
            <person name="Huang L."/>
            <person name="Zhang Q."/>
            <person name="Wu J."/>
            <person name="Zhu X."/>
            <person name="Duan Y."/>
            <person name="Xu Z."/>
        </authorList>
    </citation>
    <scope>NUCLEOTIDE SEQUENCE [LARGE SCALE GENOMIC DNA]</scope>
    <source>
        <strain evidence="2 3">YIM90600</strain>
    </source>
</reference>
<evidence type="ECO:0000313" key="2">
    <source>
        <dbReference type="EMBL" id="KGI80027.1"/>
    </source>
</evidence>
<protein>
    <submittedName>
        <fullName evidence="1">Alpha/beta hydrolase</fullName>
    </submittedName>
</protein>
<evidence type="ECO:0000313" key="3">
    <source>
        <dbReference type="Proteomes" id="UP000029737"/>
    </source>
</evidence>
<dbReference type="EMBL" id="JPMV01000037">
    <property type="protein sequence ID" value="KGI80027.1"/>
    <property type="molecule type" value="Genomic_DNA"/>
</dbReference>
<keyword evidence="1" id="KW-0378">Hydrolase</keyword>
<organism evidence="1 4">
    <name type="scientific">Actinopolyspora erythraea</name>
    <dbReference type="NCBI Taxonomy" id="414996"/>
    <lineage>
        <taxon>Bacteria</taxon>
        <taxon>Bacillati</taxon>
        <taxon>Actinomycetota</taxon>
        <taxon>Actinomycetes</taxon>
        <taxon>Actinopolysporales</taxon>
        <taxon>Actinopolysporaceae</taxon>
        <taxon>Actinopolyspora</taxon>
    </lineage>
</organism>
<dbReference type="KEGG" id="aey:CDG81_05235"/>
<evidence type="ECO:0000313" key="4">
    <source>
        <dbReference type="Proteomes" id="UP000215043"/>
    </source>
</evidence>
<dbReference type="OrthoDB" id="9804993at2"/>
<dbReference type="Proteomes" id="UP000215043">
    <property type="component" value="Chromosome"/>
</dbReference>
<dbReference type="EMBL" id="CP022752">
    <property type="protein sequence ID" value="ASU77810.1"/>
    <property type="molecule type" value="Genomic_DNA"/>
</dbReference>
<keyword evidence="3" id="KW-1185">Reference proteome</keyword>
<dbReference type="InterPro" id="IPR029058">
    <property type="entry name" value="AB_hydrolase_fold"/>
</dbReference>
<dbReference type="AlphaFoldDB" id="A0A099D2N9"/>
<proteinExistence type="predicted"/>
<gene>
    <name evidence="1" type="ORF">CDG81_05235</name>
    <name evidence="2" type="ORF">IL38_20225</name>
</gene>
<dbReference type="HOGENOM" id="CLU_088863_2_1_11"/>
<dbReference type="GO" id="GO:0016787">
    <property type="term" value="F:hydrolase activity"/>
    <property type="evidence" value="ECO:0007669"/>
    <property type="project" value="UniProtKB-KW"/>
</dbReference>
<dbReference type="eggNOG" id="COG3545">
    <property type="taxonomic scope" value="Bacteria"/>
</dbReference>
<dbReference type="SUPFAM" id="SSF53474">
    <property type="entry name" value="alpha/beta-Hydrolases"/>
    <property type="match status" value="1"/>
</dbReference>